<dbReference type="Proteomes" id="UP000325315">
    <property type="component" value="Unassembled WGS sequence"/>
</dbReference>
<organism evidence="1 2">
    <name type="scientific">Gossypium australe</name>
    <dbReference type="NCBI Taxonomy" id="47621"/>
    <lineage>
        <taxon>Eukaryota</taxon>
        <taxon>Viridiplantae</taxon>
        <taxon>Streptophyta</taxon>
        <taxon>Embryophyta</taxon>
        <taxon>Tracheophyta</taxon>
        <taxon>Spermatophyta</taxon>
        <taxon>Magnoliopsida</taxon>
        <taxon>eudicotyledons</taxon>
        <taxon>Gunneridae</taxon>
        <taxon>Pentapetalae</taxon>
        <taxon>rosids</taxon>
        <taxon>malvids</taxon>
        <taxon>Malvales</taxon>
        <taxon>Malvaceae</taxon>
        <taxon>Malvoideae</taxon>
        <taxon>Gossypium</taxon>
    </lineage>
</organism>
<dbReference type="AlphaFoldDB" id="A0A5B6W6N2"/>
<sequence>MKLQYPNLFSGKIFGDENPFKRETCNSPFLGGVENNVFGTTILTNESLNLLNPEQKSSQILVHLLHASRNLEKEAIARVWPLSSSIAWVLKKLNTFHFTSLGTKISRITKFGPRSGEKTKCLTISSIFTIFVPRPVDLLESELKCVMRIVIALAIYVALMCKVFCVSDSIPSGSMGMSKTRKYVIMLQLVQCHQASSGLQIVRDPFTLSTIILNIAHAQRHGVCLDYVCYTSMCHGSVKSTPIL</sequence>
<keyword evidence="2" id="KW-1185">Reference proteome</keyword>
<dbReference type="EMBL" id="SMMG02000004">
    <property type="protein sequence ID" value="KAA3477529.1"/>
    <property type="molecule type" value="Genomic_DNA"/>
</dbReference>
<evidence type="ECO:0000313" key="2">
    <source>
        <dbReference type="Proteomes" id="UP000325315"/>
    </source>
</evidence>
<protein>
    <submittedName>
        <fullName evidence="1">Uncharacterized protein</fullName>
    </submittedName>
</protein>
<accession>A0A5B6W6N2</accession>
<comment type="caution">
    <text evidence="1">The sequence shown here is derived from an EMBL/GenBank/DDBJ whole genome shotgun (WGS) entry which is preliminary data.</text>
</comment>
<proteinExistence type="predicted"/>
<evidence type="ECO:0000313" key="1">
    <source>
        <dbReference type="EMBL" id="KAA3477529.1"/>
    </source>
</evidence>
<reference evidence="2" key="1">
    <citation type="journal article" date="2019" name="Plant Biotechnol. J.">
        <title>Genome sequencing of the Australian wild diploid species Gossypium australe highlights disease resistance and delayed gland morphogenesis.</title>
        <authorList>
            <person name="Cai Y."/>
            <person name="Cai X."/>
            <person name="Wang Q."/>
            <person name="Wang P."/>
            <person name="Zhang Y."/>
            <person name="Cai C."/>
            <person name="Xu Y."/>
            <person name="Wang K."/>
            <person name="Zhou Z."/>
            <person name="Wang C."/>
            <person name="Geng S."/>
            <person name="Li B."/>
            <person name="Dong Q."/>
            <person name="Hou Y."/>
            <person name="Wang H."/>
            <person name="Ai P."/>
            <person name="Liu Z."/>
            <person name="Yi F."/>
            <person name="Sun M."/>
            <person name="An G."/>
            <person name="Cheng J."/>
            <person name="Zhang Y."/>
            <person name="Shi Q."/>
            <person name="Xie Y."/>
            <person name="Shi X."/>
            <person name="Chang Y."/>
            <person name="Huang F."/>
            <person name="Chen Y."/>
            <person name="Hong S."/>
            <person name="Mi L."/>
            <person name="Sun Q."/>
            <person name="Zhang L."/>
            <person name="Zhou B."/>
            <person name="Peng R."/>
            <person name="Zhang X."/>
            <person name="Liu F."/>
        </authorList>
    </citation>
    <scope>NUCLEOTIDE SEQUENCE [LARGE SCALE GENOMIC DNA]</scope>
    <source>
        <strain evidence="2">cv. PA1801</strain>
    </source>
</reference>
<gene>
    <name evidence="1" type="ORF">EPI10_011411</name>
</gene>
<name>A0A5B6W6N2_9ROSI</name>